<evidence type="ECO:0000259" key="10">
    <source>
        <dbReference type="SMART" id="SM00607"/>
    </source>
</evidence>
<evidence type="ECO:0000256" key="3">
    <source>
        <dbReference type="ARBA" id="ARBA00010147"/>
    </source>
</evidence>
<dbReference type="InterPro" id="IPR008979">
    <property type="entry name" value="Galactose-bd-like_sf"/>
</dbReference>
<evidence type="ECO:0000256" key="8">
    <source>
        <dbReference type="ARBA" id="ARBA00022837"/>
    </source>
</evidence>
<dbReference type="PANTHER" id="PTHR45713">
    <property type="entry name" value="FTP DOMAIN-CONTAINING PROTEIN"/>
    <property type="match status" value="1"/>
</dbReference>
<reference evidence="11" key="2">
    <citation type="submission" date="2025-08" db="UniProtKB">
        <authorList>
            <consortium name="Ensembl"/>
        </authorList>
    </citation>
    <scope>IDENTIFICATION</scope>
</reference>
<dbReference type="SMART" id="SM00607">
    <property type="entry name" value="FTP"/>
    <property type="match status" value="1"/>
</dbReference>
<accession>A0A672HYG3</accession>
<feature type="domain" description="Fucolectin tachylectin-4 pentraxin-1" evidence="10">
    <location>
        <begin position="45"/>
        <end position="190"/>
    </location>
</feature>
<dbReference type="SUPFAM" id="SSF49785">
    <property type="entry name" value="Galactose-binding domain-like"/>
    <property type="match status" value="1"/>
</dbReference>
<keyword evidence="8" id="KW-0106">Calcium</keyword>
<comment type="similarity">
    <text evidence="3">Belongs to the fucolectin family.</text>
</comment>
<comment type="subcellular location">
    <subcellularLocation>
        <location evidence="2">Secreted</location>
    </subcellularLocation>
</comment>
<dbReference type="InterPro" id="IPR051941">
    <property type="entry name" value="BG_Antigen-Binding_Lectin"/>
</dbReference>
<dbReference type="Proteomes" id="UP000472267">
    <property type="component" value="Chromosome 11"/>
</dbReference>
<proteinExistence type="inferred from homology"/>
<keyword evidence="5" id="KW-0964">Secreted</keyword>
<name>A0A672HYG3_SALFA</name>
<evidence type="ECO:0000256" key="9">
    <source>
        <dbReference type="ARBA" id="ARBA00023157"/>
    </source>
</evidence>
<keyword evidence="9" id="KW-1015">Disulfide bond</keyword>
<dbReference type="GO" id="GO:0005576">
    <property type="term" value="C:extracellular region"/>
    <property type="evidence" value="ECO:0007669"/>
    <property type="project" value="UniProtKB-SubCell"/>
</dbReference>
<evidence type="ECO:0000256" key="5">
    <source>
        <dbReference type="ARBA" id="ARBA00022525"/>
    </source>
</evidence>
<evidence type="ECO:0000313" key="12">
    <source>
        <dbReference type="Proteomes" id="UP000472267"/>
    </source>
</evidence>
<protein>
    <recommendedName>
        <fullName evidence="10">Fucolectin tachylectin-4 pentraxin-1 domain-containing protein</fullName>
    </recommendedName>
</protein>
<dbReference type="Ensembl" id="ENSSFAT00005035305.1">
    <property type="protein sequence ID" value="ENSSFAP00005034012.1"/>
    <property type="gene ID" value="ENSSFAG00005017102.1"/>
</dbReference>
<evidence type="ECO:0000256" key="2">
    <source>
        <dbReference type="ARBA" id="ARBA00004613"/>
    </source>
</evidence>
<comment type="function">
    <text evidence="1">Acts as a defensive agent. Recognizes blood group fucosylated oligosaccharides including A, B, H and Lewis B-type antigens. Does not recognize Lewis A antigen and has low affinity for monovalent haptens.</text>
</comment>
<evidence type="ECO:0000256" key="1">
    <source>
        <dbReference type="ARBA" id="ARBA00002219"/>
    </source>
</evidence>
<reference evidence="11" key="1">
    <citation type="submission" date="2019-06" db="EMBL/GenBank/DDBJ databases">
        <authorList>
            <consortium name="Wellcome Sanger Institute Data Sharing"/>
        </authorList>
    </citation>
    <scope>NUCLEOTIDE SEQUENCE [LARGE SCALE GENOMIC DNA]</scope>
</reference>
<evidence type="ECO:0000256" key="6">
    <source>
        <dbReference type="ARBA" id="ARBA00022723"/>
    </source>
</evidence>
<reference evidence="11" key="3">
    <citation type="submission" date="2025-09" db="UniProtKB">
        <authorList>
            <consortium name="Ensembl"/>
        </authorList>
    </citation>
    <scope>IDENTIFICATION</scope>
</reference>
<keyword evidence="12" id="KW-1185">Reference proteome</keyword>
<dbReference type="GO" id="GO:0042806">
    <property type="term" value="F:fucose binding"/>
    <property type="evidence" value="ECO:0007669"/>
    <property type="project" value="UniProtKB-ARBA"/>
</dbReference>
<dbReference type="InterPro" id="IPR006585">
    <property type="entry name" value="FTP1"/>
</dbReference>
<evidence type="ECO:0000256" key="4">
    <source>
        <dbReference type="ARBA" id="ARBA00011233"/>
    </source>
</evidence>
<keyword evidence="6" id="KW-0479">Metal-binding</keyword>
<evidence type="ECO:0000313" key="11">
    <source>
        <dbReference type="Ensembl" id="ENSSFAP00005034012.1"/>
    </source>
</evidence>
<evidence type="ECO:0000256" key="7">
    <source>
        <dbReference type="ARBA" id="ARBA00022734"/>
    </source>
</evidence>
<dbReference type="Pfam" id="PF22633">
    <property type="entry name" value="F5_F8_type_C_2"/>
    <property type="match status" value="1"/>
</dbReference>
<organism evidence="11 12">
    <name type="scientific">Salarias fasciatus</name>
    <name type="common">Jewelled blenny</name>
    <name type="synonym">Blennius fasciatus</name>
    <dbReference type="NCBI Taxonomy" id="181472"/>
    <lineage>
        <taxon>Eukaryota</taxon>
        <taxon>Metazoa</taxon>
        <taxon>Chordata</taxon>
        <taxon>Craniata</taxon>
        <taxon>Vertebrata</taxon>
        <taxon>Euteleostomi</taxon>
        <taxon>Actinopterygii</taxon>
        <taxon>Neopterygii</taxon>
        <taxon>Teleostei</taxon>
        <taxon>Neoteleostei</taxon>
        <taxon>Acanthomorphata</taxon>
        <taxon>Ovalentaria</taxon>
        <taxon>Blenniimorphae</taxon>
        <taxon>Blenniiformes</taxon>
        <taxon>Blennioidei</taxon>
        <taxon>Blenniidae</taxon>
        <taxon>Salariinae</taxon>
        <taxon>Salarias</taxon>
    </lineage>
</organism>
<dbReference type="GO" id="GO:0010185">
    <property type="term" value="P:regulation of cellular defense response"/>
    <property type="evidence" value="ECO:0007669"/>
    <property type="project" value="UniProtKB-ARBA"/>
</dbReference>
<sequence>TENNLNIDKLKLKLLAFKPESESFCLQFPFCKFYPFPCMQSASFSENLALRGKATQAHRFEHVFGAADSAIDGNRDSNYNKGSCTHTVKMADPWWRLDLLQTYVVTAVVITNRQDCCKVRLNGLQVRIGNSKADNGLTNPTCGVISKLEAGAVAEFQCNGMDGRYVIIIIPDREEFLTLCEVEVYGSPLD</sequence>
<dbReference type="GO" id="GO:0046872">
    <property type="term" value="F:metal ion binding"/>
    <property type="evidence" value="ECO:0007669"/>
    <property type="project" value="UniProtKB-KW"/>
</dbReference>
<dbReference type="PANTHER" id="PTHR45713:SF8">
    <property type="entry name" value="SI:CH211-215K15.4"/>
    <property type="match status" value="1"/>
</dbReference>
<keyword evidence="7" id="KW-0430">Lectin</keyword>
<dbReference type="Gene3D" id="2.60.120.260">
    <property type="entry name" value="Galactose-binding domain-like"/>
    <property type="match status" value="1"/>
</dbReference>
<dbReference type="GO" id="GO:0001868">
    <property type="term" value="P:regulation of complement activation, lectin pathway"/>
    <property type="evidence" value="ECO:0007669"/>
    <property type="project" value="UniProtKB-ARBA"/>
</dbReference>
<dbReference type="AlphaFoldDB" id="A0A672HYG3"/>
<comment type="subunit">
    <text evidence="4">Homotrimer.</text>
</comment>